<comment type="caution">
    <text evidence="1">The sequence shown here is derived from an EMBL/GenBank/DDBJ whole genome shotgun (WGS) entry which is preliminary data.</text>
</comment>
<evidence type="ECO:0000313" key="1">
    <source>
        <dbReference type="EMBL" id="KAI5657767.1"/>
    </source>
</evidence>
<dbReference type="Proteomes" id="UP001060085">
    <property type="component" value="Linkage Group LG06"/>
</dbReference>
<evidence type="ECO:0000313" key="2">
    <source>
        <dbReference type="Proteomes" id="UP001060085"/>
    </source>
</evidence>
<dbReference type="EMBL" id="CM044706">
    <property type="protein sequence ID" value="KAI5657767.1"/>
    <property type="molecule type" value="Genomic_DNA"/>
</dbReference>
<organism evidence="1 2">
    <name type="scientific">Catharanthus roseus</name>
    <name type="common">Madagascar periwinkle</name>
    <name type="synonym">Vinca rosea</name>
    <dbReference type="NCBI Taxonomy" id="4058"/>
    <lineage>
        <taxon>Eukaryota</taxon>
        <taxon>Viridiplantae</taxon>
        <taxon>Streptophyta</taxon>
        <taxon>Embryophyta</taxon>
        <taxon>Tracheophyta</taxon>
        <taxon>Spermatophyta</taxon>
        <taxon>Magnoliopsida</taxon>
        <taxon>eudicotyledons</taxon>
        <taxon>Gunneridae</taxon>
        <taxon>Pentapetalae</taxon>
        <taxon>asterids</taxon>
        <taxon>lamiids</taxon>
        <taxon>Gentianales</taxon>
        <taxon>Apocynaceae</taxon>
        <taxon>Rauvolfioideae</taxon>
        <taxon>Vinceae</taxon>
        <taxon>Catharanthinae</taxon>
        <taxon>Catharanthus</taxon>
    </lineage>
</organism>
<sequence>MSAAASCGIIPISHTVSLISPIQSITLSRVSFSFACTSVSDRFPTCRRELPSRRRTLVCCSKSSEEADVSETEDEWLHRLPDKKKPLYAHSLPCVEAWLRSLDFHQSKEDRAVWFVEKSDWHAHLSLDITDLYIRYLKSGPGNLEKDVERRFSYALSREDIENAILGGP</sequence>
<proteinExistence type="predicted"/>
<protein>
    <submittedName>
        <fullName evidence="1">Uncharacterized protein</fullName>
    </submittedName>
</protein>
<gene>
    <name evidence="1" type="ORF">M9H77_26560</name>
</gene>
<keyword evidence="2" id="KW-1185">Reference proteome</keyword>
<reference evidence="2" key="1">
    <citation type="journal article" date="2023" name="Nat. Plants">
        <title>Single-cell RNA sequencing provides a high-resolution roadmap for understanding the multicellular compartmentation of specialized metabolism.</title>
        <authorList>
            <person name="Sun S."/>
            <person name="Shen X."/>
            <person name="Li Y."/>
            <person name="Li Y."/>
            <person name="Wang S."/>
            <person name="Li R."/>
            <person name="Zhang H."/>
            <person name="Shen G."/>
            <person name="Guo B."/>
            <person name="Wei J."/>
            <person name="Xu J."/>
            <person name="St-Pierre B."/>
            <person name="Chen S."/>
            <person name="Sun C."/>
        </authorList>
    </citation>
    <scope>NUCLEOTIDE SEQUENCE [LARGE SCALE GENOMIC DNA]</scope>
</reference>
<accession>A0ACC0ACR1</accession>
<name>A0ACC0ACR1_CATRO</name>